<dbReference type="STRING" id="1125699.HMPREF9194_00126"/>
<dbReference type="eggNOG" id="COG0718">
    <property type="taxonomic scope" value="Bacteria"/>
</dbReference>
<gene>
    <name evidence="3" type="ORF">HMPREF9194_00126</name>
</gene>
<proteinExistence type="inferred from homology"/>
<name>S3KIU0_TREMA</name>
<keyword evidence="1 2" id="KW-0238">DNA-binding</keyword>
<dbReference type="PATRIC" id="fig|1125699.3.peg.125"/>
<dbReference type="HAMAP" id="MF_00274">
    <property type="entry name" value="DNA_YbaB_EbfC"/>
    <property type="match status" value="1"/>
</dbReference>
<organism evidence="3 4">
    <name type="scientific">Treponema maltophilum ATCC 51939</name>
    <dbReference type="NCBI Taxonomy" id="1125699"/>
    <lineage>
        <taxon>Bacteria</taxon>
        <taxon>Pseudomonadati</taxon>
        <taxon>Spirochaetota</taxon>
        <taxon>Spirochaetia</taxon>
        <taxon>Spirochaetales</taxon>
        <taxon>Treponemataceae</taxon>
        <taxon>Treponema</taxon>
    </lineage>
</organism>
<dbReference type="PIRSF" id="PIRSF004555">
    <property type="entry name" value="UCP004555"/>
    <property type="match status" value="1"/>
</dbReference>
<dbReference type="Proteomes" id="UP000014541">
    <property type="component" value="Unassembled WGS sequence"/>
</dbReference>
<dbReference type="InterPro" id="IPR036894">
    <property type="entry name" value="YbaB-like_sf"/>
</dbReference>
<dbReference type="NCBIfam" id="TIGR00103">
    <property type="entry name" value="DNA_YbaB_EbfC"/>
    <property type="match status" value="1"/>
</dbReference>
<comment type="caution">
    <text evidence="3">The sequence shown here is derived from an EMBL/GenBank/DDBJ whole genome shotgun (WGS) entry which is preliminary data.</text>
</comment>
<accession>S3KIU0</accession>
<keyword evidence="4" id="KW-1185">Reference proteome</keyword>
<dbReference type="InterPro" id="IPR004401">
    <property type="entry name" value="YbaB/EbfC"/>
</dbReference>
<protein>
    <recommendedName>
        <fullName evidence="2">Nucleoid-associated protein HMPREF9194_00126</fullName>
    </recommendedName>
</protein>
<dbReference type="Gene3D" id="3.30.1310.10">
    <property type="entry name" value="Nucleoid-associated protein YbaB-like domain"/>
    <property type="match status" value="1"/>
</dbReference>
<comment type="similarity">
    <text evidence="2">Belongs to the YbaB/EbfC family.</text>
</comment>
<dbReference type="GO" id="GO:0005829">
    <property type="term" value="C:cytosol"/>
    <property type="evidence" value="ECO:0007669"/>
    <property type="project" value="TreeGrafter"/>
</dbReference>
<evidence type="ECO:0000256" key="1">
    <source>
        <dbReference type="ARBA" id="ARBA00023125"/>
    </source>
</evidence>
<evidence type="ECO:0000313" key="3">
    <source>
        <dbReference type="EMBL" id="EPF32137.1"/>
    </source>
</evidence>
<comment type="function">
    <text evidence="2">Binds to DNA and alters its conformation. May be involved in regulation of gene expression, nucleoid organization and DNA protection.</text>
</comment>
<sequence length="110" mass="11538">MNPFDLLKNAQNIQGELAKIQEELKSVSATGSSGGGIVKVSMNGSFQIVSVQLDPVAVDPRDIAMLQDLIVAAAHDAQEKVQSAIKDKMGPVLQNMNIPGLNLSGLLGAQ</sequence>
<reference evidence="3 4" key="1">
    <citation type="submission" date="2013-04" db="EMBL/GenBank/DDBJ databases">
        <title>The Genome Sequence of Treponema maltophilum ATCC 51939.</title>
        <authorList>
            <consortium name="The Broad Institute Genomics Platform"/>
            <person name="Earl A."/>
            <person name="Ward D."/>
            <person name="Feldgarden M."/>
            <person name="Gevers D."/>
            <person name="Leonetti C."/>
            <person name="Blanton J.M."/>
            <person name="Dewhirst F.E."/>
            <person name="Izard J."/>
            <person name="Walker B."/>
            <person name="Young S."/>
            <person name="Zeng Q."/>
            <person name="Gargeya S."/>
            <person name="Fitzgerald M."/>
            <person name="Haas B."/>
            <person name="Abouelleil A."/>
            <person name="Allen A.W."/>
            <person name="Alvarado L."/>
            <person name="Arachchi H.M."/>
            <person name="Berlin A.M."/>
            <person name="Chapman S.B."/>
            <person name="Gainer-Dewar J."/>
            <person name="Goldberg J."/>
            <person name="Griggs A."/>
            <person name="Gujja S."/>
            <person name="Hansen M."/>
            <person name="Howarth C."/>
            <person name="Imamovic A."/>
            <person name="Ireland A."/>
            <person name="Larimer J."/>
            <person name="McCowan C."/>
            <person name="Murphy C."/>
            <person name="Pearson M."/>
            <person name="Poon T.W."/>
            <person name="Priest M."/>
            <person name="Roberts A."/>
            <person name="Saif S."/>
            <person name="Shea T."/>
            <person name="Sisk P."/>
            <person name="Sykes S."/>
            <person name="Wortman J."/>
            <person name="Nusbaum C."/>
            <person name="Birren B."/>
        </authorList>
    </citation>
    <scope>NUCLEOTIDE SEQUENCE [LARGE SCALE GENOMIC DNA]</scope>
    <source>
        <strain evidence="3 4">ATCC 51939</strain>
    </source>
</reference>
<evidence type="ECO:0000313" key="4">
    <source>
        <dbReference type="Proteomes" id="UP000014541"/>
    </source>
</evidence>
<comment type="subcellular location">
    <subcellularLocation>
        <location evidence="2">Cytoplasm</location>
        <location evidence="2">Nucleoid</location>
    </subcellularLocation>
</comment>
<keyword evidence="2" id="KW-0963">Cytoplasm</keyword>
<dbReference type="GO" id="GO:0043590">
    <property type="term" value="C:bacterial nucleoid"/>
    <property type="evidence" value="ECO:0007669"/>
    <property type="project" value="UniProtKB-UniRule"/>
</dbReference>
<comment type="subunit">
    <text evidence="2">Homodimer.</text>
</comment>
<dbReference type="Pfam" id="PF02575">
    <property type="entry name" value="YbaB_DNA_bd"/>
    <property type="match status" value="1"/>
</dbReference>
<dbReference type="GO" id="GO:0003677">
    <property type="term" value="F:DNA binding"/>
    <property type="evidence" value="ECO:0007669"/>
    <property type="project" value="UniProtKB-UniRule"/>
</dbReference>
<dbReference type="PANTHER" id="PTHR33449:SF1">
    <property type="entry name" value="NUCLEOID-ASSOCIATED PROTEIN YBAB"/>
    <property type="match status" value="1"/>
</dbReference>
<dbReference type="AlphaFoldDB" id="S3KIU0"/>
<dbReference type="SUPFAM" id="SSF82607">
    <property type="entry name" value="YbaB-like"/>
    <property type="match status" value="1"/>
</dbReference>
<dbReference type="RefSeq" id="WP_016524434.1">
    <property type="nucleotide sequence ID" value="NZ_KE332518.1"/>
</dbReference>
<dbReference type="EMBL" id="ATFF01000002">
    <property type="protein sequence ID" value="EPF32137.1"/>
    <property type="molecule type" value="Genomic_DNA"/>
</dbReference>
<evidence type="ECO:0000256" key="2">
    <source>
        <dbReference type="HAMAP-Rule" id="MF_00274"/>
    </source>
</evidence>
<dbReference type="HOGENOM" id="CLU_140930_4_1_12"/>
<dbReference type="PANTHER" id="PTHR33449">
    <property type="entry name" value="NUCLEOID-ASSOCIATED PROTEIN YBAB"/>
    <property type="match status" value="1"/>
</dbReference>
<dbReference type="OrthoDB" id="9795263at2"/>